<dbReference type="Proteomes" id="UP000182658">
    <property type="component" value="Unassembled WGS sequence"/>
</dbReference>
<evidence type="ECO:0008006" key="4">
    <source>
        <dbReference type="Google" id="ProtNLM"/>
    </source>
</evidence>
<keyword evidence="3" id="KW-1185">Reference proteome</keyword>
<dbReference type="GO" id="GO:0005524">
    <property type="term" value="F:ATP binding"/>
    <property type="evidence" value="ECO:0007669"/>
    <property type="project" value="TreeGrafter"/>
</dbReference>
<evidence type="ECO:0000313" key="2">
    <source>
        <dbReference type="EMBL" id="OIW22183.1"/>
    </source>
</evidence>
<dbReference type="STRING" id="1408157.A0A1J7I3H9"/>
<evidence type="ECO:0000313" key="3">
    <source>
        <dbReference type="Proteomes" id="UP000182658"/>
    </source>
</evidence>
<evidence type="ECO:0000256" key="1">
    <source>
        <dbReference type="ARBA" id="ARBA00022737"/>
    </source>
</evidence>
<dbReference type="InParanoid" id="A0A1J7I3H9"/>
<keyword evidence="1" id="KW-0677">Repeat</keyword>
<accession>A0A1J7I3H9</accession>
<reference evidence="2 3" key="1">
    <citation type="submission" date="2016-10" db="EMBL/GenBank/DDBJ databases">
        <title>Draft genome sequence of Coniochaeta ligniaria NRRL30616, a lignocellulolytic fungus for bioabatement of inhibitors in plant biomass hydrolysates.</title>
        <authorList>
            <consortium name="DOE Joint Genome Institute"/>
            <person name="Jimenez D.J."/>
            <person name="Hector R.E."/>
            <person name="Riley R."/>
            <person name="Sun H."/>
            <person name="Grigoriev I.V."/>
            <person name="Van Elsas J.D."/>
            <person name="Nichols N.N."/>
        </authorList>
    </citation>
    <scope>NUCLEOTIDE SEQUENCE [LARGE SCALE GENOMIC DNA]</scope>
    <source>
        <strain evidence="2 3">NRRL 30616</strain>
    </source>
</reference>
<name>A0A1J7I3H9_9PEZI</name>
<gene>
    <name evidence="2" type="ORF">CONLIGDRAFT_701334</name>
</gene>
<dbReference type="InterPro" id="IPR050611">
    <property type="entry name" value="ABCF"/>
</dbReference>
<dbReference type="AlphaFoldDB" id="A0A1J7I3H9"/>
<protein>
    <recommendedName>
        <fullName evidence="4">ABC transporter domain-containing protein</fullName>
    </recommendedName>
</protein>
<dbReference type="EMBL" id="KV875141">
    <property type="protein sequence ID" value="OIW22183.1"/>
    <property type="molecule type" value="Genomic_DNA"/>
</dbReference>
<dbReference type="OrthoDB" id="6500128at2759"/>
<dbReference type="InterPro" id="IPR027417">
    <property type="entry name" value="P-loop_NTPase"/>
</dbReference>
<dbReference type="PANTHER" id="PTHR19211:SF135">
    <property type="entry name" value="ATPASE, PUTATIVE (AFU_ORTHOLOGUE AFUA_1G16440)-RELATED"/>
    <property type="match status" value="1"/>
</dbReference>
<dbReference type="PANTHER" id="PTHR19211">
    <property type="entry name" value="ATP-BINDING TRANSPORT PROTEIN-RELATED"/>
    <property type="match status" value="1"/>
</dbReference>
<sequence length="274" mass="29967">MDQKASRKPMVQQSRFLPRRPLADLRFPGTLVWLDHVTYSYTTKHGPLLRDINLGIHTASYIGIIGLEGRGKSTPIKLICDGIRPTNGIDTLDPLLKLGCCSQLAVENLRAAGRADPSKTELSTLATQAGDVIDEGHMRGHLALFQHCGLLCTRRQSVWWSASMVRLAKLSYVALAMLGSAASLLTDFSKVHIALAYIVGNTLFLFGAERGAMELNDTVLVGSYNPFFTKSVIEGNAQLLGLEDSGSHSSDDEERQVTLLSLYLLRNRAASEIL</sequence>
<organism evidence="2 3">
    <name type="scientific">Coniochaeta ligniaria NRRL 30616</name>
    <dbReference type="NCBI Taxonomy" id="1408157"/>
    <lineage>
        <taxon>Eukaryota</taxon>
        <taxon>Fungi</taxon>
        <taxon>Dikarya</taxon>
        <taxon>Ascomycota</taxon>
        <taxon>Pezizomycotina</taxon>
        <taxon>Sordariomycetes</taxon>
        <taxon>Sordariomycetidae</taxon>
        <taxon>Coniochaetales</taxon>
        <taxon>Coniochaetaceae</taxon>
        <taxon>Coniochaeta</taxon>
    </lineage>
</organism>
<dbReference type="Gene3D" id="3.40.50.300">
    <property type="entry name" value="P-loop containing nucleotide triphosphate hydrolases"/>
    <property type="match status" value="1"/>
</dbReference>
<dbReference type="SUPFAM" id="SSF52540">
    <property type="entry name" value="P-loop containing nucleoside triphosphate hydrolases"/>
    <property type="match status" value="1"/>
</dbReference>
<proteinExistence type="predicted"/>